<dbReference type="GO" id="GO:0016020">
    <property type="term" value="C:membrane"/>
    <property type="evidence" value="ECO:0007669"/>
    <property type="project" value="UniProtKB-SubCell"/>
</dbReference>
<keyword evidence="4" id="KW-0472">Membrane</keyword>
<dbReference type="Proteomes" id="UP000452235">
    <property type="component" value="Unassembled WGS sequence"/>
</dbReference>
<dbReference type="PANTHER" id="PTHR33048">
    <property type="entry name" value="PTH11-LIKE INTEGRAL MEMBRANE PROTEIN (AFU_ORTHOLOGUE AFUA_5G11245)"/>
    <property type="match status" value="1"/>
</dbReference>
<proteinExistence type="inferred from homology"/>
<evidence type="ECO:0000256" key="2">
    <source>
        <dbReference type="ARBA" id="ARBA00022692"/>
    </source>
</evidence>
<comment type="subcellular location">
    <subcellularLocation>
        <location evidence="1">Membrane</location>
        <topology evidence="1">Multi-pass membrane protein</topology>
    </subcellularLocation>
</comment>
<dbReference type="PANTHER" id="PTHR33048:SF93">
    <property type="entry name" value="INTEGRAL MEMBRANE PROTEIN"/>
    <property type="match status" value="1"/>
</dbReference>
<keyword evidence="8" id="KW-1185">Reference proteome</keyword>
<dbReference type="EMBL" id="BLJY01000008">
    <property type="protein sequence ID" value="GFF18260.1"/>
    <property type="molecule type" value="Genomic_DNA"/>
</dbReference>
<gene>
    <name evidence="7" type="ORF">ATEIFO6365_0008020400</name>
</gene>
<evidence type="ECO:0000256" key="5">
    <source>
        <dbReference type="ARBA" id="ARBA00038359"/>
    </source>
</evidence>
<dbReference type="AlphaFoldDB" id="A0A5M3Z9N1"/>
<evidence type="ECO:0000313" key="8">
    <source>
        <dbReference type="Proteomes" id="UP000452235"/>
    </source>
</evidence>
<dbReference type="VEuPathDB" id="FungiDB:ATEG_06455"/>
<keyword evidence="3" id="KW-1133">Transmembrane helix</keyword>
<name>A0A5M3Z9N1_ASPTE</name>
<keyword evidence="2" id="KW-0812">Transmembrane</keyword>
<evidence type="ECO:0000313" key="7">
    <source>
        <dbReference type="EMBL" id="GFF18260.1"/>
    </source>
</evidence>
<evidence type="ECO:0000256" key="4">
    <source>
        <dbReference type="ARBA" id="ARBA00023136"/>
    </source>
</evidence>
<sequence>MLAGKGLRTIIVMWVMTGLAFIFVPLRLYTRIRVLKALGSDDHVFNLAWLCLFLYTLFLTIAGVHGFGQPITTLAMDEAVKAVYTEMIGQTFAVLGMAIAKVSLGIFLLRIVVVKWHRVSIWISIVSLSMVSVMTAAIFWTQRIPSTSIYDPRVPGRTVVRVTPFSILLGSWCAAVDFYFAILPWIFIWNLQMKFKEKMIIASSLSLGFIAGICGVIRTIELGGLSSANYTVWSAVELAVTLICVGIPTIRPLFRHLIKGSSFGSSGNKYPAQDTGFVQLAHQRMNGSKPDGGSEVNNQFTPPCSASKAYIARGKGTEPLLPVSPGYKEGNDVGIHVREEVRVERG</sequence>
<protein>
    <recommendedName>
        <fullName evidence="6">Rhodopsin domain-containing protein</fullName>
    </recommendedName>
</protein>
<dbReference type="OrthoDB" id="4682787at2759"/>
<comment type="caution">
    <text evidence="7">The sequence shown here is derived from an EMBL/GenBank/DDBJ whole genome shotgun (WGS) entry which is preliminary data.</text>
</comment>
<dbReference type="InterPro" id="IPR049326">
    <property type="entry name" value="Rhodopsin_dom_fungi"/>
</dbReference>
<dbReference type="InterPro" id="IPR052337">
    <property type="entry name" value="SAT4-like"/>
</dbReference>
<evidence type="ECO:0000256" key="3">
    <source>
        <dbReference type="ARBA" id="ARBA00022989"/>
    </source>
</evidence>
<feature type="domain" description="Rhodopsin" evidence="6">
    <location>
        <begin position="26"/>
        <end position="255"/>
    </location>
</feature>
<evidence type="ECO:0000259" key="6">
    <source>
        <dbReference type="Pfam" id="PF20684"/>
    </source>
</evidence>
<dbReference type="Pfam" id="PF20684">
    <property type="entry name" value="Fung_rhodopsin"/>
    <property type="match status" value="1"/>
</dbReference>
<reference evidence="7 8" key="1">
    <citation type="submission" date="2020-01" db="EMBL/GenBank/DDBJ databases">
        <title>Aspergillus terreus IFO 6365 whole genome shotgun sequence.</title>
        <authorList>
            <person name="Kanamasa S."/>
            <person name="Takahashi H."/>
        </authorList>
    </citation>
    <scope>NUCLEOTIDE SEQUENCE [LARGE SCALE GENOMIC DNA]</scope>
    <source>
        <strain evidence="7 8">IFO 6365</strain>
    </source>
</reference>
<evidence type="ECO:0000256" key="1">
    <source>
        <dbReference type="ARBA" id="ARBA00004141"/>
    </source>
</evidence>
<accession>A0A5M3Z9N1</accession>
<comment type="similarity">
    <text evidence="5">Belongs to the SAT4 family.</text>
</comment>
<organism evidence="7 8">
    <name type="scientific">Aspergillus terreus</name>
    <dbReference type="NCBI Taxonomy" id="33178"/>
    <lineage>
        <taxon>Eukaryota</taxon>
        <taxon>Fungi</taxon>
        <taxon>Dikarya</taxon>
        <taxon>Ascomycota</taxon>
        <taxon>Pezizomycotina</taxon>
        <taxon>Eurotiomycetes</taxon>
        <taxon>Eurotiomycetidae</taxon>
        <taxon>Eurotiales</taxon>
        <taxon>Aspergillaceae</taxon>
        <taxon>Aspergillus</taxon>
        <taxon>Aspergillus subgen. Circumdati</taxon>
    </lineage>
</organism>